<keyword evidence="3" id="KW-1185">Reference proteome</keyword>
<dbReference type="RefSeq" id="WP_151727536.1">
    <property type="nucleotide sequence ID" value="NZ_BKZV01000001.1"/>
</dbReference>
<keyword evidence="1" id="KW-1133">Transmembrane helix</keyword>
<dbReference type="Proteomes" id="UP000334820">
    <property type="component" value="Unassembled WGS sequence"/>
</dbReference>
<name>A0A5J4K7R5_9CHLR</name>
<dbReference type="EMBL" id="BKZV01000001">
    <property type="protein sequence ID" value="GER82739.1"/>
    <property type="molecule type" value="Genomic_DNA"/>
</dbReference>
<dbReference type="AlphaFoldDB" id="A0A5J4K7R5"/>
<proteinExistence type="predicted"/>
<keyword evidence="1" id="KW-0812">Transmembrane</keyword>
<comment type="caution">
    <text evidence="2">The sequence shown here is derived from an EMBL/GenBank/DDBJ whole genome shotgun (WGS) entry which is preliminary data.</text>
</comment>
<organism evidence="2 3">
    <name type="scientific">Thermogemmatispora aurantia</name>
    <dbReference type="NCBI Taxonomy" id="2045279"/>
    <lineage>
        <taxon>Bacteria</taxon>
        <taxon>Bacillati</taxon>
        <taxon>Chloroflexota</taxon>
        <taxon>Ktedonobacteria</taxon>
        <taxon>Thermogemmatisporales</taxon>
        <taxon>Thermogemmatisporaceae</taxon>
        <taxon>Thermogemmatispora</taxon>
    </lineage>
</organism>
<gene>
    <name evidence="2" type="ORF">KTAU_13760</name>
</gene>
<sequence length="61" mass="6612">MVLVLDPIWVEVLRWGAVVLVAGGLMWSYSGVRAQGCRYALVGVLLGMLIGWLLLWAAGLV</sequence>
<evidence type="ECO:0000313" key="2">
    <source>
        <dbReference type="EMBL" id="GER82739.1"/>
    </source>
</evidence>
<evidence type="ECO:0000256" key="1">
    <source>
        <dbReference type="SAM" id="Phobius"/>
    </source>
</evidence>
<feature type="transmembrane region" description="Helical" evidence="1">
    <location>
        <begin position="39"/>
        <end position="58"/>
    </location>
</feature>
<evidence type="ECO:0000313" key="3">
    <source>
        <dbReference type="Proteomes" id="UP000334820"/>
    </source>
</evidence>
<feature type="transmembrane region" description="Helical" evidence="1">
    <location>
        <begin position="12"/>
        <end position="32"/>
    </location>
</feature>
<accession>A0A5J4K7R5</accession>
<protein>
    <submittedName>
        <fullName evidence="2">Uncharacterized protein</fullName>
    </submittedName>
</protein>
<reference evidence="2 3" key="1">
    <citation type="journal article" date="2019" name="Int. J. Syst. Evol. Microbiol.">
        <title>Thermogemmatispora aurantia sp. nov. and Thermogemmatispora argillosa sp. nov., within the class Ktedonobacteria, and emended description of the genus Thermogemmatispora.</title>
        <authorList>
            <person name="Zheng Y."/>
            <person name="Wang C.M."/>
            <person name="Sakai Y."/>
            <person name="Abe K."/>
            <person name="Yokota A."/>
            <person name="Yabe S."/>
        </authorList>
    </citation>
    <scope>NUCLEOTIDE SEQUENCE [LARGE SCALE GENOMIC DNA]</scope>
    <source>
        <strain evidence="2 3">A1-2</strain>
    </source>
</reference>
<keyword evidence="1" id="KW-0472">Membrane</keyword>